<dbReference type="InterPro" id="IPR052048">
    <property type="entry name" value="ST_Response_Regulator"/>
</dbReference>
<dbReference type="GO" id="GO:0000160">
    <property type="term" value="P:phosphorelay signal transduction system"/>
    <property type="evidence" value="ECO:0007669"/>
    <property type="project" value="InterPro"/>
</dbReference>
<dbReference type="CDD" id="cd17535">
    <property type="entry name" value="REC_NarL-like"/>
    <property type="match status" value="1"/>
</dbReference>
<protein>
    <submittedName>
        <fullName evidence="3 4">Response regulator</fullName>
    </submittedName>
</protein>
<dbReference type="Proteomes" id="UP000236740">
    <property type="component" value="Unassembled WGS sequence"/>
</dbReference>
<dbReference type="AlphaFoldDB" id="A0A1H5TRE6"/>
<feature type="domain" description="Response regulatory" evidence="2">
    <location>
        <begin position="3"/>
        <end position="117"/>
    </location>
</feature>
<evidence type="ECO:0000313" key="4">
    <source>
        <dbReference type="EMBL" id="SEF65363.1"/>
    </source>
</evidence>
<accession>A0A1H5TRE6</accession>
<dbReference type="Gene3D" id="3.40.50.2300">
    <property type="match status" value="1"/>
</dbReference>
<dbReference type="PROSITE" id="PS50110">
    <property type="entry name" value="RESPONSE_REGULATORY"/>
    <property type="match status" value="1"/>
</dbReference>
<evidence type="ECO:0000259" key="2">
    <source>
        <dbReference type="PROSITE" id="PS50110"/>
    </source>
</evidence>
<dbReference type="Pfam" id="PF00072">
    <property type="entry name" value="Response_reg"/>
    <property type="match status" value="1"/>
</dbReference>
<dbReference type="GeneID" id="39857613"/>
<evidence type="ECO:0000313" key="5">
    <source>
        <dbReference type="Proteomes" id="UP000236740"/>
    </source>
</evidence>
<evidence type="ECO:0000256" key="1">
    <source>
        <dbReference type="PROSITE-ProRule" id="PRU00169"/>
    </source>
</evidence>
<dbReference type="PANTHER" id="PTHR43228">
    <property type="entry name" value="TWO-COMPONENT RESPONSE REGULATOR"/>
    <property type="match status" value="1"/>
</dbReference>
<evidence type="ECO:0000313" key="3">
    <source>
        <dbReference type="EMBL" id="QCC47250.1"/>
    </source>
</evidence>
<proteinExistence type="predicted"/>
<dbReference type="OrthoDB" id="2830at2157"/>
<dbReference type="Proteomes" id="UP000296733">
    <property type="component" value="Chromosome"/>
</dbReference>
<dbReference type="PANTHER" id="PTHR43228:SF1">
    <property type="entry name" value="TWO-COMPONENT RESPONSE REGULATOR ARR22"/>
    <property type="match status" value="1"/>
</dbReference>
<reference evidence="3 6" key="2">
    <citation type="journal article" date="2019" name="Nat. Commun.">
        <title>A new type of DNA phosphorothioation-based antiviral system in archaea.</title>
        <authorList>
            <person name="Xiong L."/>
            <person name="Liu S."/>
            <person name="Chen S."/>
            <person name="Xiao Y."/>
            <person name="Zhu B."/>
            <person name="Gao Y."/>
            <person name="Zhang Y."/>
            <person name="Chen B."/>
            <person name="Luo J."/>
            <person name="Deng Z."/>
            <person name="Chen X."/>
            <person name="Wang L."/>
            <person name="Chen S."/>
        </authorList>
    </citation>
    <scope>NUCLEOTIDE SEQUENCE [LARGE SCALE GENOMIC DNA]</scope>
    <source>
        <strain evidence="3 6">CGMCC 1.10331</strain>
    </source>
</reference>
<dbReference type="RefSeq" id="WP_103990151.1">
    <property type="nucleotide sequence ID" value="NZ_CP031311.1"/>
</dbReference>
<reference evidence="4 5" key="1">
    <citation type="submission" date="2016-10" db="EMBL/GenBank/DDBJ databases">
        <authorList>
            <person name="de Groot N.N."/>
        </authorList>
    </citation>
    <scope>NUCLEOTIDE SEQUENCE [LARGE SCALE GENOMIC DNA]</scope>
    <source>
        <strain evidence="4 5">CGMCC 1.10331</strain>
    </source>
</reference>
<keyword evidence="5" id="KW-1185">Reference proteome</keyword>
<dbReference type="EMBL" id="FNVN01000001">
    <property type="protein sequence ID" value="SEF65363.1"/>
    <property type="molecule type" value="Genomic_DNA"/>
</dbReference>
<dbReference type="EMBL" id="CP031311">
    <property type="protein sequence ID" value="QCC47250.1"/>
    <property type="molecule type" value="Genomic_DNA"/>
</dbReference>
<organism evidence="4 5">
    <name type="scientific">Halobellus limi</name>
    <dbReference type="NCBI Taxonomy" id="699433"/>
    <lineage>
        <taxon>Archaea</taxon>
        <taxon>Methanobacteriati</taxon>
        <taxon>Methanobacteriota</taxon>
        <taxon>Stenosarchaea group</taxon>
        <taxon>Halobacteria</taxon>
        <taxon>Halobacteriales</taxon>
        <taxon>Haloferacaceae</taxon>
        <taxon>Halobellus</taxon>
    </lineage>
</organism>
<dbReference type="KEGG" id="hlm:DV707_05955"/>
<dbReference type="InterPro" id="IPR058245">
    <property type="entry name" value="NreC/VraR/RcsB-like_REC"/>
</dbReference>
<dbReference type="InterPro" id="IPR011006">
    <property type="entry name" value="CheY-like_superfamily"/>
</dbReference>
<dbReference type="SMART" id="SM00448">
    <property type="entry name" value="REC"/>
    <property type="match status" value="1"/>
</dbReference>
<sequence length="118" mass="12526">MADVLIVEDLGLQRAVLRGFLSTTHTVVGEATTEREAVRLARHHAPDVVVMDLNLERGNGVEATAVIKTLDPSIAVVVSTVTVTEAVREQAMEAGADAYLSKPYGKADLLEAIESTLG</sequence>
<gene>
    <name evidence="3" type="ORF">DV707_05955</name>
    <name evidence="4" type="ORF">SAMN04488133_0358</name>
</gene>
<name>A0A1H5TRE6_9EURY</name>
<feature type="modified residue" description="4-aspartylphosphate" evidence="1">
    <location>
        <position position="52"/>
    </location>
</feature>
<keyword evidence="1" id="KW-0597">Phosphoprotein</keyword>
<dbReference type="SUPFAM" id="SSF52172">
    <property type="entry name" value="CheY-like"/>
    <property type="match status" value="1"/>
</dbReference>
<evidence type="ECO:0000313" key="6">
    <source>
        <dbReference type="Proteomes" id="UP000296733"/>
    </source>
</evidence>
<dbReference type="InterPro" id="IPR001789">
    <property type="entry name" value="Sig_transdc_resp-reg_receiver"/>
</dbReference>